<evidence type="ECO:0000313" key="3">
    <source>
        <dbReference type="Proteomes" id="UP001632037"/>
    </source>
</evidence>
<name>A0ABD3FAG7_9STRA</name>
<keyword evidence="1" id="KW-0732">Signal</keyword>
<sequence>MRRYHCILRAAAVVLLAIIGISVVSGLTADQNRVSSIRQLRYHVATQEERGITSRLKATASQFVDAVKLRSWLSKEKSVDDIFSKLKLNSKLDDALGSPDMRTLNSYVDLFNKKYPDKQVSLIGTLKTHYGDYAVAEAIMSAQGGLAKERAGMFQFFQLKDWFGKGKSVDDLFSILKVTDDGPKALMSWKLDTLDDYTRYFNIKSPEHKTSVFKVLRRGFGGDDQFAIVVSKAMDISETQKNAAIFQEKLFKQWVKSDIYPDDALTKVFKIPKDKLATVGTREKSIVSEYRKYYVEDLGLDQIPSGVIPRRG</sequence>
<proteinExistence type="predicted"/>
<dbReference type="EMBL" id="JBIMZQ010000026">
    <property type="protein sequence ID" value="KAL3663773.1"/>
    <property type="molecule type" value="Genomic_DNA"/>
</dbReference>
<protein>
    <recommendedName>
        <fullName evidence="4">RxLR effector protein</fullName>
    </recommendedName>
</protein>
<evidence type="ECO:0000313" key="2">
    <source>
        <dbReference type="EMBL" id="KAL3663773.1"/>
    </source>
</evidence>
<organism evidence="2 3">
    <name type="scientific">Phytophthora oleae</name>
    <dbReference type="NCBI Taxonomy" id="2107226"/>
    <lineage>
        <taxon>Eukaryota</taxon>
        <taxon>Sar</taxon>
        <taxon>Stramenopiles</taxon>
        <taxon>Oomycota</taxon>
        <taxon>Peronosporomycetes</taxon>
        <taxon>Peronosporales</taxon>
        <taxon>Peronosporaceae</taxon>
        <taxon>Phytophthora</taxon>
    </lineage>
</organism>
<evidence type="ECO:0000256" key="1">
    <source>
        <dbReference type="SAM" id="SignalP"/>
    </source>
</evidence>
<feature type="signal peptide" evidence="1">
    <location>
        <begin position="1"/>
        <end position="26"/>
    </location>
</feature>
<dbReference type="AlphaFoldDB" id="A0ABD3FAG7"/>
<keyword evidence="3" id="KW-1185">Reference proteome</keyword>
<feature type="chain" id="PRO_5044764617" description="RxLR effector protein" evidence="1">
    <location>
        <begin position="27"/>
        <end position="312"/>
    </location>
</feature>
<evidence type="ECO:0008006" key="4">
    <source>
        <dbReference type="Google" id="ProtNLM"/>
    </source>
</evidence>
<accession>A0ABD3FAG7</accession>
<dbReference type="Proteomes" id="UP001632037">
    <property type="component" value="Unassembled WGS sequence"/>
</dbReference>
<reference evidence="2 3" key="1">
    <citation type="submission" date="2024-09" db="EMBL/GenBank/DDBJ databases">
        <title>Genome sequencing and assembly of Phytophthora oleae, isolate VK10A, causative agent of rot of olive drupes.</title>
        <authorList>
            <person name="Conti Taguali S."/>
            <person name="Riolo M."/>
            <person name="La Spada F."/>
            <person name="Cacciola S.O."/>
            <person name="Dionisio G."/>
        </authorList>
    </citation>
    <scope>NUCLEOTIDE SEQUENCE [LARGE SCALE GENOMIC DNA]</scope>
    <source>
        <strain evidence="2 3">VK10A</strain>
    </source>
</reference>
<gene>
    <name evidence="2" type="ORF">V7S43_011188</name>
</gene>
<comment type="caution">
    <text evidence="2">The sequence shown here is derived from an EMBL/GenBank/DDBJ whole genome shotgun (WGS) entry which is preliminary data.</text>
</comment>